<reference evidence="2" key="1">
    <citation type="submission" date="2022-11" db="UniProtKB">
        <authorList>
            <consortium name="WormBaseParasite"/>
        </authorList>
    </citation>
    <scope>IDENTIFICATION</scope>
</reference>
<sequence length="53" mass="5998">MVCHLPQSASFLQWVTWAAAHQKVMLAMESRMVRLAFFVTPVKLANLSAMVLH</sequence>
<name>A0A915CBV9_PARUN</name>
<accession>A0A915CBV9</accession>
<proteinExistence type="predicted"/>
<evidence type="ECO:0000313" key="2">
    <source>
        <dbReference type="WBParaSite" id="PgR116_g015_t03"/>
    </source>
</evidence>
<dbReference type="Proteomes" id="UP000887569">
    <property type="component" value="Unplaced"/>
</dbReference>
<keyword evidence="1" id="KW-1185">Reference proteome</keyword>
<organism evidence="1 2">
    <name type="scientific">Parascaris univalens</name>
    <name type="common">Nematode worm</name>
    <dbReference type="NCBI Taxonomy" id="6257"/>
    <lineage>
        <taxon>Eukaryota</taxon>
        <taxon>Metazoa</taxon>
        <taxon>Ecdysozoa</taxon>
        <taxon>Nematoda</taxon>
        <taxon>Chromadorea</taxon>
        <taxon>Rhabditida</taxon>
        <taxon>Spirurina</taxon>
        <taxon>Ascaridomorpha</taxon>
        <taxon>Ascaridoidea</taxon>
        <taxon>Ascarididae</taxon>
        <taxon>Parascaris</taxon>
    </lineage>
</organism>
<protein>
    <submittedName>
        <fullName evidence="2">Uncharacterized protein</fullName>
    </submittedName>
</protein>
<dbReference type="WBParaSite" id="PgR116_g015_t03">
    <property type="protein sequence ID" value="PgR116_g015_t03"/>
    <property type="gene ID" value="PgR116_g015"/>
</dbReference>
<dbReference type="AlphaFoldDB" id="A0A915CBV9"/>
<evidence type="ECO:0000313" key="1">
    <source>
        <dbReference type="Proteomes" id="UP000887569"/>
    </source>
</evidence>